<evidence type="ECO:0000313" key="4">
    <source>
        <dbReference type="Proteomes" id="UP000001555"/>
    </source>
</evidence>
<feature type="transmembrane region" description="Helical" evidence="1">
    <location>
        <begin position="12"/>
        <end position="30"/>
    </location>
</feature>
<dbReference type="Proteomes" id="UP000001555">
    <property type="component" value="Unassembled WGS sequence"/>
</dbReference>
<dbReference type="EMBL" id="ABJB010773481">
    <property type="status" value="NOT_ANNOTATED_CDS"/>
    <property type="molecule type" value="Genomic_DNA"/>
</dbReference>
<keyword evidence="1" id="KW-0472">Membrane</keyword>
<dbReference type="EMBL" id="DS833226">
    <property type="protein sequence ID" value="EEC12417.1"/>
    <property type="molecule type" value="Genomic_DNA"/>
</dbReference>
<dbReference type="InParanoid" id="B7Q0P5"/>
<reference evidence="3" key="2">
    <citation type="submission" date="2020-05" db="UniProtKB">
        <authorList>
            <consortium name="EnsemblMetazoa"/>
        </authorList>
    </citation>
    <scope>IDENTIFICATION</scope>
    <source>
        <strain evidence="3">wikel</strain>
    </source>
</reference>
<keyword evidence="4" id="KW-1185">Reference proteome</keyword>
<proteinExistence type="predicted"/>
<dbReference type="EnsemblMetazoa" id="ISCW009699-RA">
    <property type="protein sequence ID" value="ISCW009699-PA"/>
    <property type="gene ID" value="ISCW009699"/>
</dbReference>
<name>B7Q0P5_IXOSC</name>
<accession>B7Q0P5</accession>
<organism>
    <name type="scientific">Ixodes scapularis</name>
    <name type="common">Black-legged tick</name>
    <name type="synonym">Deer tick</name>
    <dbReference type="NCBI Taxonomy" id="6945"/>
    <lineage>
        <taxon>Eukaryota</taxon>
        <taxon>Metazoa</taxon>
        <taxon>Ecdysozoa</taxon>
        <taxon>Arthropoda</taxon>
        <taxon>Chelicerata</taxon>
        <taxon>Arachnida</taxon>
        <taxon>Acari</taxon>
        <taxon>Parasitiformes</taxon>
        <taxon>Ixodida</taxon>
        <taxon>Ixodoidea</taxon>
        <taxon>Ixodidae</taxon>
        <taxon>Ixodinae</taxon>
        <taxon>Ixodes</taxon>
    </lineage>
</organism>
<evidence type="ECO:0000256" key="1">
    <source>
        <dbReference type="SAM" id="Phobius"/>
    </source>
</evidence>
<reference evidence="2 4" key="1">
    <citation type="submission" date="2008-03" db="EMBL/GenBank/DDBJ databases">
        <title>Annotation of Ixodes scapularis.</title>
        <authorList>
            <consortium name="Ixodes scapularis Genome Project Consortium"/>
            <person name="Caler E."/>
            <person name="Hannick L.I."/>
            <person name="Bidwell S."/>
            <person name="Joardar V."/>
            <person name="Thiagarajan M."/>
            <person name="Amedeo P."/>
            <person name="Galinsky K.J."/>
            <person name="Schobel S."/>
            <person name="Inman J."/>
            <person name="Hostetler J."/>
            <person name="Miller J."/>
            <person name="Hammond M."/>
            <person name="Megy K."/>
            <person name="Lawson D."/>
            <person name="Kodira C."/>
            <person name="Sutton G."/>
            <person name="Meyer J."/>
            <person name="Hill C.A."/>
            <person name="Birren B."/>
            <person name="Nene V."/>
            <person name="Collins F."/>
            <person name="Alarcon-Chaidez F."/>
            <person name="Wikel S."/>
            <person name="Strausberg R."/>
        </authorList>
    </citation>
    <scope>NUCLEOTIDE SEQUENCE [LARGE SCALE GENOMIC DNA]</scope>
    <source>
        <strain evidence="4">Wikel</strain>
        <strain evidence="2">Wikel colony</strain>
    </source>
</reference>
<protein>
    <submittedName>
        <fullName evidence="2 3">Uncharacterized protein</fullName>
    </submittedName>
</protein>
<keyword evidence="1" id="KW-1133">Transmembrane helix</keyword>
<evidence type="ECO:0000313" key="2">
    <source>
        <dbReference type="EMBL" id="EEC12417.1"/>
    </source>
</evidence>
<evidence type="ECO:0000313" key="3">
    <source>
        <dbReference type="EnsemblMetazoa" id="ISCW009699-PA"/>
    </source>
</evidence>
<keyword evidence="1" id="KW-0812">Transmembrane</keyword>
<dbReference type="HOGENOM" id="CLU_2199839_0_0_1"/>
<gene>
    <name evidence="2" type="ORF">IscW_ISCW009699</name>
</gene>
<sequence length="108" mass="12295">MDKFGRHHTHTCFIYVYIYILFFFFVGIALQSGKGVVGWKAKCTKPGKKRAKELGYVLAMYTASKGWCTHTHSIATECDAQPCAPSRENRTRLKSLDDGTQVVEGRFW</sequence>
<dbReference type="VEuPathDB" id="VectorBase:ISCW009699"/>
<dbReference type="PaxDb" id="6945-B7Q0P5"/>
<dbReference type="VEuPathDB" id="VectorBase:ISCI009699"/>
<dbReference type="AlphaFoldDB" id="B7Q0P5"/>